<evidence type="ECO:0000313" key="1">
    <source>
        <dbReference type="EMBL" id="MCY1719316.1"/>
    </source>
</evidence>
<gene>
    <name evidence="1" type="ORF">OU798_03130</name>
</gene>
<organism evidence="1 2">
    <name type="scientific">Draconibacterium aestuarii</name>
    <dbReference type="NCBI Taxonomy" id="2998507"/>
    <lineage>
        <taxon>Bacteria</taxon>
        <taxon>Pseudomonadati</taxon>
        <taxon>Bacteroidota</taxon>
        <taxon>Bacteroidia</taxon>
        <taxon>Marinilabiliales</taxon>
        <taxon>Prolixibacteraceae</taxon>
        <taxon>Draconibacterium</taxon>
    </lineage>
</organism>
<sequence>MKRNDKLWRDVEKANYPVFGEYPVKDKKKENDVTRKYVVPWELTNGDIKKSFY</sequence>
<comment type="caution">
    <text evidence="1">The sequence shown here is derived from an EMBL/GenBank/DDBJ whole genome shotgun (WGS) entry which is preliminary data.</text>
</comment>
<name>A0A9X3F2E7_9BACT</name>
<protein>
    <submittedName>
        <fullName evidence="1">Uncharacterized protein</fullName>
    </submittedName>
</protein>
<proteinExistence type="predicted"/>
<dbReference type="RefSeq" id="WP_343331654.1">
    <property type="nucleotide sequence ID" value="NZ_JAPOHD010000007.1"/>
</dbReference>
<evidence type="ECO:0000313" key="2">
    <source>
        <dbReference type="Proteomes" id="UP001145087"/>
    </source>
</evidence>
<accession>A0A9X3F2E7</accession>
<reference evidence="1" key="1">
    <citation type="submission" date="2022-11" db="EMBL/GenBank/DDBJ databases">
        <title>Marilongibacter aestuarii gen. nov., sp. nov., isolated from tidal flat sediment.</title>
        <authorList>
            <person name="Jiayan W."/>
        </authorList>
    </citation>
    <scope>NUCLEOTIDE SEQUENCE</scope>
    <source>
        <strain evidence="1">Z1-6</strain>
    </source>
</reference>
<keyword evidence="2" id="KW-1185">Reference proteome</keyword>
<dbReference type="AlphaFoldDB" id="A0A9X3F2E7"/>
<dbReference type="Proteomes" id="UP001145087">
    <property type="component" value="Unassembled WGS sequence"/>
</dbReference>
<dbReference type="EMBL" id="JAPOHD010000007">
    <property type="protein sequence ID" value="MCY1719316.1"/>
    <property type="molecule type" value="Genomic_DNA"/>
</dbReference>